<dbReference type="InterPro" id="IPR038352">
    <property type="entry name" value="Imelysin_sf"/>
</dbReference>
<evidence type="ECO:0000256" key="1">
    <source>
        <dbReference type="ARBA" id="ARBA00004418"/>
    </source>
</evidence>
<evidence type="ECO:0000313" key="6">
    <source>
        <dbReference type="EMBL" id="NFV78801.1"/>
    </source>
</evidence>
<dbReference type="GO" id="GO:0042597">
    <property type="term" value="C:periplasmic space"/>
    <property type="evidence" value="ECO:0007669"/>
    <property type="project" value="UniProtKB-SubCell"/>
</dbReference>
<dbReference type="SUPFAM" id="SSF49503">
    <property type="entry name" value="Cupredoxins"/>
    <property type="match status" value="1"/>
</dbReference>
<organism evidence="6 7">
    <name type="scientific">Magnetospirillum aberrantis SpK</name>
    <dbReference type="NCBI Taxonomy" id="908842"/>
    <lineage>
        <taxon>Bacteria</taxon>
        <taxon>Pseudomonadati</taxon>
        <taxon>Pseudomonadota</taxon>
        <taxon>Alphaproteobacteria</taxon>
        <taxon>Rhodospirillales</taxon>
        <taxon>Rhodospirillaceae</taxon>
        <taxon>Magnetospirillum</taxon>
    </lineage>
</organism>
<dbReference type="InterPro" id="IPR034981">
    <property type="entry name" value="Imelysin-like_EfeO/Algp7"/>
</dbReference>
<dbReference type="InterPro" id="IPR018976">
    <property type="entry name" value="Imelysin-like"/>
</dbReference>
<feature type="domain" description="Imelysin-like" evidence="4">
    <location>
        <begin position="146"/>
        <end position="378"/>
    </location>
</feature>
<dbReference type="InterPro" id="IPR008972">
    <property type="entry name" value="Cupredoxin"/>
</dbReference>
<feature type="domain" description="EfeO-type cupredoxin-like" evidence="5">
    <location>
        <begin position="20"/>
        <end position="118"/>
    </location>
</feature>
<evidence type="ECO:0000259" key="5">
    <source>
        <dbReference type="Pfam" id="PF13473"/>
    </source>
</evidence>
<sequence length="387" mass="41914">MPQPFIRKALLATSVVGLTVAAGVAVFVAAERQQKRDQVTTVVLDGKTCQPANLTVPAGRNTFLIKNVGPRTIEWEILKGVMVIEERENIRAGQSQTMTVTLEPGTYEITCSPRSKFVADLRGKLEVTAAPGGAPTKPTPAEMIGALAEYRFYVFEEVSELMDKTTAFVEAVKAGDVTQAKALYAPARVHYERIEPVAELFSDLDGAIDSRADDHEKAETDPGFTGFHRLEHALWVDGSTKDMEAVADKLLTDVAELQSRVRSLDIPAGKMAGGAALLLEEVAATKISGEEERYSRTDLWDFAANLQGAAKVVDLLRPMLVKLDAPLVDRIDTNMAAVKAVLDRYATPDGGFQTYDKLADADRAALQGPVTILAEDLSRLRGTLGLD</sequence>
<evidence type="ECO:0000256" key="2">
    <source>
        <dbReference type="ARBA" id="ARBA00005989"/>
    </source>
</evidence>
<comment type="caution">
    <text evidence="6">The sequence shown here is derived from an EMBL/GenBank/DDBJ whole genome shotgun (WGS) entry which is preliminary data.</text>
</comment>
<dbReference type="EMBL" id="JAAIYP010000007">
    <property type="protein sequence ID" value="NFV78801.1"/>
    <property type="molecule type" value="Genomic_DNA"/>
</dbReference>
<keyword evidence="7" id="KW-1185">Reference proteome</keyword>
<dbReference type="PANTHER" id="PTHR39192:SF1">
    <property type="entry name" value="IRON UPTAKE SYSTEM COMPONENT EFEO"/>
    <property type="match status" value="1"/>
</dbReference>
<gene>
    <name evidence="6" type="primary">efeO</name>
    <name evidence="6" type="ORF">G4223_01545</name>
</gene>
<dbReference type="CDD" id="cd14656">
    <property type="entry name" value="Imelysin-like_EfeO"/>
    <property type="match status" value="1"/>
</dbReference>
<evidence type="ECO:0000259" key="4">
    <source>
        <dbReference type="Pfam" id="PF09375"/>
    </source>
</evidence>
<dbReference type="NCBIfam" id="NF041757">
    <property type="entry name" value="EfeO"/>
    <property type="match status" value="1"/>
</dbReference>
<proteinExistence type="inferred from homology"/>
<dbReference type="InterPro" id="IPR050894">
    <property type="entry name" value="EfeM/EfeO_iron_uptake"/>
</dbReference>
<comment type="subcellular location">
    <subcellularLocation>
        <location evidence="1">Periplasm</location>
    </subcellularLocation>
</comment>
<accession>A0A7C9QS31</accession>
<dbReference type="InterPro" id="IPR053377">
    <property type="entry name" value="Iron_uptake_EfeM/EfeO"/>
</dbReference>
<protein>
    <submittedName>
        <fullName evidence="6">Iron uptake system protein EfeO</fullName>
    </submittedName>
</protein>
<dbReference type="Gene3D" id="2.60.40.420">
    <property type="entry name" value="Cupredoxins - blue copper proteins"/>
    <property type="match status" value="1"/>
</dbReference>
<comment type="similarity">
    <text evidence="2">Belongs to the EfeM/EfeO family.</text>
</comment>
<evidence type="ECO:0000256" key="3">
    <source>
        <dbReference type="ARBA" id="ARBA00022729"/>
    </source>
</evidence>
<dbReference type="RefSeq" id="WP_163674088.1">
    <property type="nucleotide sequence ID" value="NZ_JAAIYP010000007.1"/>
</dbReference>
<dbReference type="NCBIfam" id="NF007697">
    <property type="entry name" value="PRK10378.1"/>
    <property type="match status" value="1"/>
</dbReference>
<evidence type="ECO:0000313" key="7">
    <source>
        <dbReference type="Proteomes" id="UP000480684"/>
    </source>
</evidence>
<name>A0A7C9QS31_9PROT</name>
<dbReference type="Gene3D" id="1.20.1420.20">
    <property type="entry name" value="M75 peptidase, HXXE motif"/>
    <property type="match status" value="1"/>
</dbReference>
<dbReference type="InterPro" id="IPR028096">
    <property type="entry name" value="EfeO_Cupredoxin"/>
</dbReference>
<dbReference type="Proteomes" id="UP000480684">
    <property type="component" value="Unassembled WGS sequence"/>
</dbReference>
<dbReference type="AlphaFoldDB" id="A0A7C9QS31"/>
<dbReference type="Pfam" id="PF09375">
    <property type="entry name" value="Peptidase_M75"/>
    <property type="match status" value="1"/>
</dbReference>
<keyword evidence="3" id="KW-0732">Signal</keyword>
<reference evidence="6 7" key="1">
    <citation type="submission" date="2020-02" db="EMBL/GenBank/DDBJ databases">
        <authorList>
            <person name="Dziuba M."/>
            <person name="Kuznetsov B."/>
            <person name="Mardanov A."/>
            <person name="Ravin N."/>
            <person name="Grouzdev D."/>
        </authorList>
    </citation>
    <scope>NUCLEOTIDE SEQUENCE [LARGE SCALE GENOMIC DNA]</scope>
    <source>
        <strain evidence="6 7">SpK</strain>
    </source>
</reference>
<dbReference type="Pfam" id="PF13473">
    <property type="entry name" value="Cupredoxin_1"/>
    <property type="match status" value="1"/>
</dbReference>
<dbReference type="PANTHER" id="PTHR39192">
    <property type="entry name" value="IRON UPTAKE SYSTEM COMPONENT EFEO"/>
    <property type="match status" value="1"/>
</dbReference>